<comment type="caution">
    <text evidence="3">The sequence shown here is derived from an EMBL/GenBank/DDBJ whole genome shotgun (WGS) entry which is preliminary data.</text>
</comment>
<feature type="region of interest" description="Disordered" evidence="1">
    <location>
        <begin position="75"/>
        <end position="101"/>
    </location>
</feature>
<gene>
    <name evidence="3" type="ORF">ACFSJD_43050</name>
</gene>
<organism evidence="3 4">
    <name type="scientific">Pseudonocardia yunnanensis</name>
    <dbReference type="NCBI Taxonomy" id="58107"/>
    <lineage>
        <taxon>Bacteria</taxon>
        <taxon>Bacillati</taxon>
        <taxon>Actinomycetota</taxon>
        <taxon>Actinomycetes</taxon>
        <taxon>Pseudonocardiales</taxon>
        <taxon>Pseudonocardiaceae</taxon>
        <taxon>Pseudonocardia</taxon>
    </lineage>
</organism>
<proteinExistence type="predicted"/>
<dbReference type="EMBL" id="JBHUCO010000081">
    <property type="protein sequence ID" value="MFD1524329.1"/>
    <property type="molecule type" value="Genomic_DNA"/>
</dbReference>
<keyword evidence="2" id="KW-0472">Membrane</keyword>
<feature type="compositionally biased region" description="Basic and acidic residues" evidence="1">
    <location>
        <begin position="79"/>
        <end position="96"/>
    </location>
</feature>
<dbReference type="RefSeq" id="WP_344725137.1">
    <property type="nucleotide sequence ID" value="NZ_BAAAUS010000029.1"/>
</dbReference>
<reference evidence="4" key="1">
    <citation type="journal article" date="2019" name="Int. J. Syst. Evol. Microbiol.">
        <title>The Global Catalogue of Microorganisms (GCM) 10K type strain sequencing project: providing services to taxonomists for standard genome sequencing and annotation.</title>
        <authorList>
            <consortium name="The Broad Institute Genomics Platform"/>
            <consortium name="The Broad Institute Genome Sequencing Center for Infectious Disease"/>
            <person name="Wu L."/>
            <person name="Ma J."/>
        </authorList>
    </citation>
    <scope>NUCLEOTIDE SEQUENCE [LARGE SCALE GENOMIC DNA]</scope>
    <source>
        <strain evidence="4">CCM 7043</strain>
    </source>
</reference>
<name>A0ABW4FA87_9PSEU</name>
<feature type="transmembrane region" description="Helical" evidence="2">
    <location>
        <begin position="32"/>
        <end position="56"/>
    </location>
</feature>
<evidence type="ECO:0000256" key="1">
    <source>
        <dbReference type="SAM" id="MobiDB-lite"/>
    </source>
</evidence>
<keyword evidence="4" id="KW-1185">Reference proteome</keyword>
<evidence type="ECO:0000313" key="3">
    <source>
        <dbReference type="EMBL" id="MFD1524329.1"/>
    </source>
</evidence>
<accession>A0ABW4FA87</accession>
<evidence type="ECO:0000313" key="4">
    <source>
        <dbReference type="Proteomes" id="UP001597114"/>
    </source>
</evidence>
<sequence>MTEFTEYEGGPIYMEAAYAIGAGLRDRTVLPAVGGLVAGYVALTVVVAAGVAALVARSPMVLTAVRAVAAAVPDLGGPLEHEGDERRARPHPRAEAIEPVLDEIRPVAAERPPLAEVLAEIEERVMAPEDTAPCRLVLVGPSGGSDRQPVHRQP</sequence>
<keyword evidence="2" id="KW-1133">Transmembrane helix</keyword>
<keyword evidence="2" id="KW-0812">Transmembrane</keyword>
<dbReference type="Proteomes" id="UP001597114">
    <property type="component" value="Unassembled WGS sequence"/>
</dbReference>
<evidence type="ECO:0000256" key="2">
    <source>
        <dbReference type="SAM" id="Phobius"/>
    </source>
</evidence>
<protein>
    <submittedName>
        <fullName evidence="3">Uncharacterized protein</fullName>
    </submittedName>
</protein>